<dbReference type="AlphaFoldDB" id="A0A2H5PNH7"/>
<feature type="non-terminal residue" evidence="5">
    <location>
        <position position="929"/>
    </location>
</feature>
<dbReference type="PANTHER" id="PTHR22881">
    <property type="entry name" value="BROMODOMAIN CONTAINING PROTEIN"/>
    <property type="match status" value="1"/>
</dbReference>
<gene>
    <name evidence="5" type="ORF">CUMW_152520</name>
</gene>
<feature type="domain" description="Bromo" evidence="4">
    <location>
        <begin position="107"/>
        <end position="177"/>
    </location>
</feature>
<protein>
    <recommendedName>
        <fullName evidence="4">Bromo domain-containing protein</fullName>
    </recommendedName>
</protein>
<evidence type="ECO:0000256" key="1">
    <source>
        <dbReference type="ARBA" id="ARBA00023117"/>
    </source>
</evidence>
<evidence type="ECO:0000256" key="3">
    <source>
        <dbReference type="SAM" id="MobiDB-lite"/>
    </source>
</evidence>
<evidence type="ECO:0000313" key="5">
    <source>
        <dbReference type="EMBL" id="GAY53901.1"/>
    </source>
</evidence>
<sequence length="929" mass="100595">MSTGEYRRSARISELDARRAQKAKSRNEGNRAINSRMAQGQGTRKSSDHKLARKRKTRPVHDLVDNDVEIQVRKTGDGDHHTNAVDMSSIIAMPERKMLDLLLDRLKRRDSYKIFAKPVDGTEVEDYYKVIKHPMDLSKITEKLNEGSYQTLGDFEHDIYLMFKNAMHFNASDTVYYRQAHAMKELANKLFRTLKNDPENFEAACSMRGRRRNKAISGPLNSHSCNKTTGCRGERGLENFEVQPRQSYIPCTSFLSENELSVTQVYNSSKKFEPGKQNKIGFAKSLMQFASNLGPTAQMVAQRKLRSTIAETSKLQTATFNCHLQAPNTFISGVGSALENISSTPSLKFPGNSAGCQRSSEREMDNHSALNGGKAPIVDTIDIYDVLRGGIAQASTTMKALDEMRGKMVQAPKNTFTGAGSARKSITVAPSVKLLGNSASRELDIWNGNLAMPGGSNSSQTIGFMPEVDSLNHGGVHQLQAIQDREGPSYRWGIEQGGQVDWLKLNIEEGSSSSQPFGSFQGLDSNSVGAVHQIQSAADKAGPSFQGSMLPSGQVPNWLRPIVLGSSSTQPFGSFEGLDSNYLGGVHQIQPTADQEGQGHVDSLLPGGQVPNWLKPTELGSRSTQSFGLFRGLGSDALDGVQQIQGTADQAGPSHSGSILPGGQVPNWLKPTLLESSSTQPFGSFEGLDSNYLGGMHQIQPTADKAVSSHGGRMLPGGQVPNWIRPTLLGSSSAQPFSSIQGLDLNYQMQPTADKAGPSHEGSTPPGGQVPDWLKPTVLGSNAAGTSLGNSINGGPFSHWFKPTELGSDAVGTHHGGSAINGGQYSNWFMPTELGPQPSTDDWLQQQCRSLTAAELSSQAQPWRQQQQLQHYWESTPGGSMIWPPNSNLYDNGKGATSGQGQLTIGAPTDNHQNQSLQDSGFPQLAYHP</sequence>
<dbReference type="CDD" id="cd04369">
    <property type="entry name" value="Bromodomain"/>
    <property type="match status" value="1"/>
</dbReference>
<dbReference type="PRINTS" id="PR00503">
    <property type="entry name" value="BROMODOMAIN"/>
</dbReference>
<dbReference type="SUPFAM" id="SSF47370">
    <property type="entry name" value="Bromodomain"/>
    <property type="match status" value="1"/>
</dbReference>
<feature type="region of interest" description="Disordered" evidence="3">
    <location>
        <begin position="1"/>
        <end position="59"/>
    </location>
</feature>
<dbReference type="Gene3D" id="1.20.920.10">
    <property type="entry name" value="Bromodomain-like"/>
    <property type="match status" value="1"/>
</dbReference>
<evidence type="ECO:0000313" key="6">
    <source>
        <dbReference type="Proteomes" id="UP000236630"/>
    </source>
</evidence>
<name>A0A2H5PNH7_CITUN</name>
<feature type="compositionally biased region" description="Polar residues" evidence="3">
    <location>
        <begin position="885"/>
        <end position="903"/>
    </location>
</feature>
<evidence type="ECO:0000256" key="2">
    <source>
        <dbReference type="PROSITE-ProRule" id="PRU00035"/>
    </source>
</evidence>
<dbReference type="InterPro" id="IPR036427">
    <property type="entry name" value="Bromodomain-like_sf"/>
</dbReference>
<feature type="compositionally biased region" description="Polar residues" evidence="3">
    <location>
        <begin position="910"/>
        <end position="921"/>
    </location>
</feature>
<dbReference type="PROSITE" id="PS50014">
    <property type="entry name" value="BROMODOMAIN_2"/>
    <property type="match status" value="1"/>
</dbReference>
<dbReference type="SMART" id="SM00297">
    <property type="entry name" value="BROMO"/>
    <property type="match status" value="1"/>
</dbReference>
<organism evidence="5 6">
    <name type="scientific">Citrus unshiu</name>
    <name type="common">Satsuma mandarin</name>
    <name type="synonym">Citrus nobilis var. unshiu</name>
    <dbReference type="NCBI Taxonomy" id="55188"/>
    <lineage>
        <taxon>Eukaryota</taxon>
        <taxon>Viridiplantae</taxon>
        <taxon>Streptophyta</taxon>
        <taxon>Embryophyta</taxon>
        <taxon>Tracheophyta</taxon>
        <taxon>Spermatophyta</taxon>
        <taxon>Magnoliopsida</taxon>
        <taxon>eudicotyledons</taxon>
        <taxon>Gunneridae</taxon>
        <taxon>Pentapetalae</taxon>
        <taxon>rosids</taxon>
        <taxon>malvids</taxon>
        <taxon>Sapindales</taxon>
        <taxon>Rutaceae</taxon>
        <taxon>Aurantioideae</taxon>
        <taxon>Citrus</taxon>
    </lineage>
</organism>
<dbReference type="InterPro" id="IPR051831">
    <property type="entry name" value="Bromodomain_contain_prot"/>
</dbReference>
<feature type="region of interest" description="Disordered" evidence="3">
    <location>
        <begin position="750"/>
        <end position="772"/>
    </location>
</feature>
<comment type="caution">
    <text evidence="5">The sequence shown here is derived from an EMBL/GenBank/DDBJ whole genome shotgun (WGS) entry which is preliminary data.</text>
</comment>
<reference evidence="5 6" key="1">
    <citation type="journal article" date="2017" name="Front. Genet.">
        <title>Draft sequencing of the heterozygous diploid genome of Satsuma (Citrus unshiu Marc.) using a hybrid assembly approach.</title>
        <authorList>
            <person name="Shimizu T."/>
            <person name="Tanizawa Y."/>
            <person name="Mochizuki T."/>
            <person name="Nagasaki H."/>
            <person name="Yoshioka T."/>
            <person name="Toyoda A."/>
            <person name="Fujiyama A."/>
            <person name="Kaminuma E."/>
            <person name="Nakamura Y."/>
        </authorList>
    </citation>
    <scope>NUCLEOTIDE SEQUENCE [LARGE SCALE GENOMIC DNA]</scope>
    <source>
        <strain evidence="6">cv. Miyagawa wase</strain>
    </source>
</reference>
<feature type="compositionally biased region" description="Polar residues" evidence="3">
    <location>
        <begin position="32"/>
        <end position="44"/>
    </location>
</feature>
<proteinExistence type="predicted"/>
<feature type="region of interest" description="Disordered" evidence="3">
    <location>
        <begin position="876"/>
        <end position="929"/>
    </location>
</feature>
<evidence type="ECO:0000259" key="4">
    <source>
        <dbReference type="PROSITE" id="PS50014"/>
    </source>
</evidence>
<dbReference type="Pfam" id="PF00439">
    <property type="entry name" value="Bromodomain"/>
    <property type="match status" value="1"/>
</dbReference>
<keyword evidence="6" id="KW-1185">Reference proteome</keyword>
<keyword evidence="1 2" id="KW-0103">Bromodomain</keyword>
<dbReference type="EMBL" id="BDQV01000098">
    <property type="protein sequence ID" value="GAY53901.1"/>
    <property type="molecule type" value="Genomic_DNA"/>
</dbReference>
<feature type="compositionally biased region" description="Basic and acidic residues" evidence="3">
    <location>
        <begin position="1"/>
        <end position="29"/>
    </location>
</feature>
<dbReference type="PANTHER" id="PTHR22881:SF26">
    <property type="entry name" value="BROMODOMAIN CONTAINING PROTEIN, EXPRESSED"/>
    <property type="match status" value="1"/>
</dbReference>
<accession>A0A2H5PNH7</accession>
<dbReference type="InterPro" id="IPR001487">
    <property type="entry name" value="Bromodomain"/>
</dbReference>
<dbReference type="Proteomes" id="UP000236630">
    <property type="component" value="Unassembled WGS sequence"/>
</dbReference>